<dbReference type="AlphaFoldDB" id="A0A6C0IJ44"/>
<keyword evidence="1" id="KW-0472">Membrane</keyword>
<name>A0A6C0IJ44_9ZZZZ</name>
<feature type="transmembrane region" description="Helical" evidence="1">
    <location>
        <begin position="6"/>
        <end position="26"/>
    </location>
</feature>
<evidence type="ECO:0000256" key="1">
    <source>
        <dbReference type="SAM" id="Phobius"/>
    </source>
</evidence>
<evidence type="ECO:0000313" key="2">
    <source>
        <dbReference type="EMBL" id="QHT92819.1"/>
    </source>
</evidence>
<dbReference type="EMBL" id="MN740194">
    <property type="protein sequence ID" value="QHT92819.1"/>
    <property type="molecule type" value="Genomic_DNA"/>
</dbReference>
<protein>
    <submittedName>
        <fullName evidence="2">Uncharacterized protein</fullName>
    </submittedName>
</protein>
<keyword evidence="1" id="KW-1133">Transmembrane helix</keyword>
<reference evidence="2" key="1">
    <citation type="journal article" date="2020" name="Nature">
        <title>Giant virus diversity and host interactions through global metagenomics.</title>
        <authorList>
            <person name="Schulz F."/>
            <person name="Roux S."/>
            <person name="Paez-Espino D."/>
            <person name="Jungbluth S."/>
            <person name="Walsh D.A."/>
            <person name="Denef V.J."/>
            <person name="McMahon K.D."/>
            <person name="Konstantinidis K.T."/>
            <person name="Eloe-Fadrosh E.A."/>
            <person name="Kyrpides N.C."/>
            <person name="Woyke T."/>
        </authorList>
    </citation>
    <scope>NUCLEOTIDE SEQUENCE</scope>
    <source>
        <strain evidence="2">GVMAG-M-3300023184-89</strain>
    </source>
</reference>
<proteinExistence type="predicted"/>
<organism evidence="2">
    <name type="scientific">viral metagenome</name>
    <dbReference type="NCBI Taxonomy" id="1070528"/>
    <lineage>
        <taxon>unclassified sequences</taxon>
        <taxon>metagenomes</taxon>
        <taxon>organismal metagenomes</taxon>
    </lineage>
</organism>
<sequence length="142" mass="16444">MSKLFHIAFTTIVVCILFYLAVIIYFSNNKKEGFLSFSDTNLSAGEYPLAVDKPILYGDYNVLTKPHLSAFNASDIYKEYPIFPAHSLDINRIRYWTKPENGTCSRAEMCGYLYDEYTPQNIPPPPPTPGWNKRVNYYEEDY</sequence>
<keyword evidence="1" id="KW-0812">Transmembrane</keyword>
<accession>A0A6C0IJ44</accession>